<comment type="caution">
    <text evidence="7">The sequence shown here is derived from an EMBL/GenBank/DDBJ whole genome shotgun (WGS) entry which is preliminary data.</text>
</comment>
<dbReference type="InterPro" id="IPR006260">
    <property type="entry name" value="TonB/TolA_C"/>
</dbReference>
<evidence type="ECO:0000256" key="3">
    <source>
        <dbReference type="ARBA" id="ARBA00022989"/>
    </source>
</evidence>
<dbReference type="NCBIfam" id="TIGR01352">
    <property type="entry name" value="tonB_Cterm"/>
    <property type="match status" value="1"/>
</dbReference>
<feature type="domain" description="TonB C-terminal" evidence="6">
    <location>
        <begin position="312"/>
        <end position="409"/>
    </location>
</feature>
<keyword evidence="3" id="KW-1133">Transmembrane helix</keyword>
<dbReference type="SUPFAM" id="SSF74653">
    <property type="entry name" value="TolA/TonB C-terminal domain"/>
    <property type="match status" value="1"/>
</dbReference>
<feature type="compositionally biased region" description="Pro residues" evidence="5">
    <location>
        <begin position="91"/>
        <end position="102"/>
    </location>
</feature>
<evidence type="ECO:0000256" key="2">
    <source>
        <dbReference type="ARBA" id="ARBA00022692"/>
    </source>
</evidence>
<feature type="compositionally biased region" description="Gly residues" evidence="5">
    <location>
        <begin position="246"/>
        <end position="257"/>
    </location>
</feature>
<dbReference type="GO" id="GO:0016020">
    <property type="term" value="C:membrane"/>
    <property type="evidence" value="ECO:0007669"/>
    <property type="project" value="UniProtKB-SubCell"/>
</dbReference>
<reference evidence="8" key="1">
    <citation type="journal article" date="2020" name="Appl. Environ. Microbiol.">
        <title>Diazotrophic Anaeromyxobacter Isolates from Soils.</title>
        <authorList>
            <person name="Masuda Y."/>
            <person name="Yamanaka H."/>
            <person name="Xu Z.X."/>
            <person name="Shiratori Y."/>
            <person name="Aono T."/>
            <person name="Amachi S."/>
            <person name="Senoo K."/>
            <person name="Itoh H."/>
        </authorList>
    </citation>
    <scope>NUCLEOTIDE SEQUENCE [LARGE SCALE GENOMIC DNA]</scope>
    <source>
        <strain evidence="8">R267</strain>
    </source>
</reference>
<gene>
    <name evidence="7" type="ORF">AMYX_27540</name>
</gene>
<dbReference type="Pfam" id="PF13103">
    <property type="entry name" value="TonB_2"/>
    <property type="match status" value="1"/>
</dbReference>
<proteinExistence type="predicted"/>
<organism evidence="7 8">
    <name type="scientific">Anaeromyxobacter diazotrophicus</name>
    <dbReference type="NCBI Taxonomy" id="2590199"/>
    <lineage>
        <taxon>Bacteria</taxon>
        <taxon>Pseudomonadati</taxon>
        <taxon>Myxococcota</taxon>
        <taxon>Myxococcia</taxon>
        <taxon>Myxococcales</taxon>
        <taxon>Cystobacterineae</taxon>
        <taxon>Anaeromyxobacteraceae</taxon>
        <taxon>Anaeromyxobacter</taxon>
    </lineage>
</organism>
<evidence type="ECO:0000256" key="4">
    <source>
        <dbReference type="ARBA" id="ARBA00023136"/>
    </source>
</evidence>
<dbReference type="Gene3D" id="3.30.1150.10">
    <property type="match status" value="1"/>
</dbReference>
<dbReference type="PROSITE" id="PS52015">
    <property type="entry name" value="TONB_CTD"/>
    <property type="match status" value="1"/>
</dbReference>
<evidence type="ECO:0000259" key="6">
    <source>
        <dbReference type="PROSITE" id="PS52015"/>
    </source>
</evidence>
<dbReference type="EMBL" id="BJTG01000006">
    <property type="protein sequence ID" value="GEJ58013.1"/>
    <property type="molecule type" value="Genomic_DNA"/>
</dbReference>
<keyword evidence="8" id="KW-1185">Reference proteome</keyword>
<dbReference type="RefSeq" id="WP_176066147.1">
    <property type="nucleotide sequence ID" value="NZ_BJTG01000006.1"/>
</dbReference>
<name>A0A7I9VNN0_9BACT</name>
<feature type="compositionally biased region" description="Pro residues" evidence="5">
    <location>
        <begin position="152"/>
        <end position="164"/>
    </location>
</feature>
<dbReference type="InterPro" id="IPR037682">
    <property type="entry name" value="TonB_C"/>
</dbReference>
<keyword evidence="2" id="KW-0812">Transmembrane</keyword>
<sequence>MSYLGPSLRRRRRRQRPGLRLAAALLVSLLVNAAGLLLVRTTSVMVPSREAGGPARSVELAPLSSAQWEANRRPASGAAAPRPSTPLTLAPAPPPAPPPPRSAPGQVVDVAPSKNATPPKDSRFVAEHDSTVEKETRSRHAAAGFKNTLPKPSQPNPAAPPPPEARQQARAEEGGSRAGARATARPSSGAGSGKPTLPDQPARQQLALRLDPRGGLQLRAPKPGVRGNGSAFSPGAQPPGGAPAPGEGGRGGEGQGRGEGKGLQLRPSASNYDQLAGGPAPDKLDGVEEGEGTYLNTREWKYASYFNRIKQAVATQWQPSESLRLRDPTGERFAYKDRVTVVSVTLDAAGSLKGLQVQRSSGVDFLDATALEAFRKAQPFVNPPRGLANDRGEIAFVFGFYLEVGSGLHIFRGPAGP</sequence>
<evidence type="ECO:0000256" key="5">
    <source>
        <dbReference type="SAM" id="MobiDB-lite"/>
    </source>
</evidence>
<evidence type="ECO:0000313" key="7">
    <source>
        <dbReference type="EMBL" id="GEJ58013.1"/>
    </source>
</evidence>
<feature type="compositionally biased region" description="Low complexity" evidence="5">
    <location>
        <begin position="73"/>
        <end position="90"/>
    </location>
</feature>
<comment type="subcellular location">
    <subcellularLocation>
        <location evidence="1">Membrane</location>
        <topology evidence="1">Single-pass membrane protein</topology>
    </subcellularLocation>
</comment>
<protein>
    <recommendedName>
        <fullName evidence="6">TonB C-terminal domain-containing protein</fullName>
    </recommendedName>
</protein>
<dbReference type="Proteomes" id="UP000503640">
    <property type="component" value="Unassembled WGS sequence"/>
</dbReference>
<feature type="compositionally biased region" description="Low complexity" evidence="5">
    <location>
        <begin position="178"/>
        <end position="189"/>
    </location>
</feature>
<dbReference type="AlphaFoldDB" id="A0A7I9VNN0"/>
<evidence type="ECO:0000313" key="8">
    <source>
        <dbReference type="Proteomes" id="UP000503640"/>
    </source>
</evidence>
<feature type="region of interest" description="Disordered" evidence="5">
    <location>
        <begin position="69"/>
        <end position="289"/>
    </location>
</feature>
<keyword evidence="4" id="KW-0472">Membrane</keyword>
<evidence type="ECO:0000256" key="1">
    <source>
        <dbReference type="ARBA" id="ARBA00004167"/>
    </source>
</evidence>
<feature type="compositionally biased region" description="Basic and acidic residues" evidence="5">
    <location>
        <begin position="120"/>
        <end position="138"/>
    </location>
</feature>
<dbReference type="GO" id="GO:0055085">
    <property type="term" value="P:transmembrane transport"/>
    <property type="evidence" value="ECO:0007669"/>
    <property type="project" value="InterPro"/>
</dbReference>
<accession>A0A7I9VNN0</accession>